<comment type="caution">
    <text evidence="2">The sequence shown here is derived from an EMBL/GenBank/DDBJ whole genome shotgun (WGS) entry which is preliminary data.</text>
</comment>
<name>A0AA87AQ39_9BACL</name>
<evidence type="ECO:0000256" key="1">
    <source>
        <dbReference type="SAM" id="Phobius"/>
    </source>
</evidence>
<dbReference type="AlphaFoldDB" id="A0AA87AQ39"/>
<proteinExistence type="predicted"/>
<keyword evidence="1" id="KW-1133">Transmembrane helix</keyword>
<organism evidence="2 3">
    <name type="scientific">Gemella haemolysans M341</name>
    <dbReference type="NCBI Taxonomy" id="562981"/>
    <lineage>
        <taxon>Bacteria</taxon>
        <taxon>Bacillati</taxon>
        <taxon>Bacillota</taxon>
        <taxon>Bacilli</taxon>
        <taxon>Bacillales</taxon>
        <taxon>Gemellaceae</taxon>
        <taxon>Gemella</taxon>
    </lineage>
</organism>
<feature type="transmembrane region" description="Helical" evidence="1">
    <location>
        <begin position="6"/>
        <end position="22"/>
    </location>
</feature>
<dbReference type="Proteomes" id="UP000004773">
    <property type="component" value="Unassembled WGS sequence"/>
</dbReference>
<dbReference type="EMBL" id="ACRO01000001">
    <property type="protein sequence ID" value="EGF88895.1"/>
    <property type="molecule type" value="Genomic_DNA"/>
</dbReference>
<accession>A0AA87AQ39</accession>
<keyword evidence="1" id="KW-0472">Membrane</keyword>
<reference evidence="2 3" key="1">
    <citation type="submission" date="2011-03" db="EMBL/GenBank/DDBJ databases">
        <title>The Genome Sequence of Gemella haemolysans M341.</title>
        <authorList>
            <consortium name="The Broad Institute Genome Sequencing Platform"/>
            <consortium name="The Broad Institute Genome Sequencing Center for Infectious Disease"/>
            <person name="Earl A."/>
            <person name="Ward D."/>
            <person name="Feldgarden M."/>
            <person name="Gevers D."/>
            <person name="Sibley C.D."/>
            <person name="Field T.R."/>
            <person name="Grinwis M."/>
            <person name="Eshaghurshan C.S."/>
            <person name="Surette M.G."/>
            <person name="Young S.K."/>
            <person name="Zeng Q."/>
            <person name="Gargeya S."/>
            <person name="Fitzgerald M."/>
            <person name="Haas B."/>
            <person name="Abouelleil A."/>
            <person name="Alvarado L."/>
            <person name="Arachchi H.M."/>
            <person name="Berlin A."/>
            <person name="Brown A."/>
            <person name="Chapman S.B."/>
            <person name="Chen Z."/>
            <person name="Dunbar C."/>
            <person name="Freedman E."/>
            <person name="Gearin G."/>
            <person name="Gellesch M."/>
            <person name="Goldberg J."/>
            <person name="Griggs A."/>
            <person name="Gujja S."/>
            <person name="Heilman E.R."/>
            <person name="Heiman D."/>
            <person name="Howarth C."/>
            <person name="Larson L."/>
            <person name="Lui A."/>
            <person name="MacDonald P.J.P."/>
            <person name="Mehta T."/>
            <person name="Montmayeur A."/>
            <person name="Murphy C."/>
            <person name="Neiman D."/>
            <person name="Pearson M."/>
            <person name="Priest M."/>
            <person name="Roberts A."/>
            <person name="Saif S."/>
            <person name="Shea T."/>
            <person name="Shenoy N."/>
            <person name="Sisk P."/>
            <person name="Stolte C."/>
            <person name="Sykes S."/>
            <person name="White J."/>
            <person name="Yandava C."/>
            <person name="Wortman J."/>
            <person name="Nusbaum C."/>
            <person name="Birren B."/>
        </authorList>
    </citation>
    <scope>NUCLEOTIDE SEQUENCE [LARGE SCALE GENOMIC DNA]</scope>
    <source>
        <strain evidence="2 3">M341</strain>
    </source>
</reference>
<gene>
    <name evidence="2" type="ORF">HMPREF0428_00029</name>
</gene>
<evidence type="ECO:0000313" key="2">
    <source>
        <dbReference type="EMBL" id="EGF88895.1"/>
    </source>
</evidence>
<sequence>MTVLESFASWSLIPIFLIFFNVKVPGENILKYVQYH</sequence>
<keyword evidence="1" id="KW-0812">Transmembrane</keyword>
<protein>
    <submittedName>
        <fullName evidence="2">Uncharacterized protein</fullName>
    </submittedName>
</protein>
<evidence type="ECO:0000313" key="3">
    <source>
        <dbReference type="Proteomes" id="UP000004773"/>
    </source>
</evidence>